<dbReference type="GO" id="GO:0015035">
    <property type="term" value="F:protein-disulfide reductase activity"/>
    <property type="evidence" value="ECO:0007669"/>
    <property type="project" value="TreeGrafter"/>
</dbReference>
<feature type="region of interest" description="Disordered" evidence="1">
    <location>
        <begin position="66"/>
        <end position="101"/>
    </location>
</feature>
<dbReference type="PROSITE" id="PS00194">
    <property type="entry name" value="THIOREDOXIN_1"/>
    <property type="match status" value="1"/>
</dbReference>
<feature type="transmembrane region" description="Helical" evidence="2">
    <location>
        <begin position="44"/>
        <end position="62"/>
    </location>
</feature>
<sequence length="284" mass="31424">MRRRRLRTGAEPTQTQFPKESGISDHGVGTALVNGSIRMYEKGILLIGALVLLGGGAALLFSRTDAASNGPSSSFEAADEKRPSDSGIPQNASTPERSDEAAPQEIAWLTDYDSALQQAKKEDKLVVIDFFATWCGPCRMMERTTFVDERVRRRMMKFVPLKIDVDRQRDIAAKYGIQSMPTTAVVGSDGKPITGAIGYLDADRFLEVLSRAKSKDQAQPERGILGERAPSLGVTTWFNLPKDRDSVDIGDYEGKVVYLYGFQSWCPGCRKYGFPTLTKLIEHY</sequence>
<evidence type="ECO:0000256" key="1">
    <source>
        <dbReference type="SAM" id="MobiDB-lite"/>
    </source>
</evidence>
<dbReference type="InterPro" id="IPR036249">
    <property type="entry name" value="Thioredoxin-like_sf"/>
</dbReference>
<protein>
    <recommendedName>
        <fullName evidence="3">Thioredoxin domain-containing protein</fullName>
    </recommendedName>
</protein>
<keyword evidence="2" id="KW-1133">Transmembrane helix</keyword>
<feature type="region of interest" description="Disordered" evidence="1">
    <location>
        <begin position="1"/>
        <end position="25"/>
    </location>
</feature>
<feature type="non-terminal residue" evidence="4">
    <location>
        <position position="284"/>
    </location>
</feature>
<dbReference type="GO" id="GO:0045454">
    <property type="term" value="P:cell redox homeostasis"/>
    <property type="evidence" value="ECO:0007669"/>
    <property type="project" value="TreeGrafter"/>
</dbReference>
<dbReference type="SUPFAM" id="SSF52833">
    <property type="entry name" value="Thioredoxin-like"/>
    <property type="match status" value="2"/>
</dbReference>
<feature type="domain" description="Thioredoxin" evidence="3">
    <location>
        <begin position="88"/>
        <end position="214"/>
    </location>
</feature>
<reference evidence="4" key="1">
    <citation type="journal article" date="2015" name="Nature">
        <title>Complex archaea that bridge the gap between prokaryotes and eukaryotes.</title>
        <authorList>
            <person name="Spang A."/>
            <person name="Saw J.H."/>
            <person name="Jorgensen S.L."/>
            <person name="Zaremba-Niedzwiedzka K."/>
            <person name="Martijn J."/>
            <person name="Lind A.E."/>
            <person name="van Eijk R."/>
            <person name="Schleper C."/>
            <person name="Guy L."/>
            <person name="Ettema T.J."/>
        </authorList>
    </citation>
    <scope>NUCLEOTIDE SEQUENCE</scope>
</reference>
<dbReference type="Gene3D" id="3.40.30.10">
    <property type="entry name" value="Glutaredoxin"/>
    <property type="match status" value="2"/>
</dbReference>
<dbReference type="Pfam" id="PF00085">
    <property type="entry name" value="Thioredoxin"/>
    <property type="match status" value="1"/>
</dbReference>
<feature type="compositionally biased region" description="Polar residues" evidence="1">
    <location>
        <begin position="66"/>
        <end position="75"/>
    </location>
</feature>
<gene>
    <name evidence="4" type="ORF">LCGC14_1919830</name>
</gene>
<dbReference type="PROSITE" id="PS51352">
    <property type="entry name" value="THIOREDOXIN_2"/>
    <property type="match status" value="1"/>
</dbReference>
<dbReference type="InterPro" id="IPR013766">
    <property type="entry name" value="Thioredoxin_domain"/>
</dbReference>
<dbReference type="CDD" id="cd02947">
    <property type="entry name" value="TRX_family"/>
    <property type="match status" value="1"/>
</dbReference>
<dbReference type="EMBL" id="LAZR01020425">
    <property type="protein sequence ID" value="KKL88927.1"/>
    <property type="molecule type" value="Genomic_DNA"/>
</dbReference>
<dbReference type="PANTHER" id="PTHR32234:SF0">
    <property type="entry name" value="THIOL:DISULFIDE INTERCHANGE PROTEIN DSBD"/>
    <property type="match status" value="1"/>
</dbReference>
<dbReference type="AlphaFoldDB" id="A0A0F9INW6"/>
<evidence type="ECO:0000256" key="2">
    <source>
        <dbReference type="SAM" id="Phobius"/>
    </source>
</evidence>
<dbReference type="PANTHER" id="PTHR32234">
    <property type="entry name" value="THIOL:DISULFIDE INTERCHANGE PROTEIN DSBD"/>
    <property type="match status" value="1"/>
</dbReference>
<accession>A0A0F9INW6</accession>
<evidence type="ECO:0000313" key="4">
    <source>
        <dbReference type="EMBL" id="KKL88927.1"/>
    </source>
</evidence>
<organism evidence="4">
    <name type="scientific">marine sediment metagenome</name>
    <dbReference type="NCBI Taxonomy" id="412755"/>
    <lineage>
        <taxon>unclassified sequences</taxon>
        <taxon>metagenomes</taxon>
        <taxon>ecological metagenomes</taxon>
    </lineage>
</organism>
<keyword evidence="2" id="KW-0812">Transmembrane</keyword>
<keyword evidence="2" id="KW-0472">Membrane</keyword>
<proteinExistence type="predicted"/>
<comment type="caution">
    <text evidence="4">The sequence shown here is derived from an EMBL/GenBank/DDBJ whole genome shotgun (WGS) entry which is preliminary data.</text>
</comment>
<evidence type="ECO:0000259" key="3">
    <source>
        <dbReference type="PROSITE" id="PS51352"/>
    </source>
</evidence>
<name>A0A0F9INW6_9ZZZZ</name>
<dbReference type="InterPro" id="IPR017937">
    <property type="entry name" value="Thioredoxin_CS"/>
</dbReference>